<evidence type="ECO:0000313" key="9">
    <source>
        <dbReference type="EMBL" id="PIU99494.1"/>
    </source>
</evidence>
<dbReference type="InterPro" id="IPR003661">
    <property type="entry name" value="HisK_dim/P_dom"/>
</dbReference>
<name>A0A2M7B8Q9_9BACT</name>
<reference evidence="10" key="1">
    <citation type="submission" date="2017-09" db="EMBL/GenBank/DDBJ databases">
        <title>Depth-based differentiation of microbial function through sediment-hosted aquifers and enrichment of novel symbionts in the deep terrestrial subsurface.</title>
        <authorList>
            <person name="Probst A.J."/>
            <person name="Ladd B."/>
            <person name="Jarett J.K."/>
            <person name="Geller-Mcgrath D.E."/>
            <person name="Sieber C.M.K."/>
            <person name="Emerson J.B."/>
            <person name="Anantharaman K."/>
            <person name="Thomas B.C."/>
            <person name="Malmstrom R."/>
            <person name="Stieglmeier M."/>
            <person name="Klingl A."/>
            <person name="Woyke T."/>
            <person name="Ryan C.M."/>
            <person name="Banfield J.F."/>
        </authorList>
    </citation>
    <scope>NUCLEOTIDE SEQUENCE [LARGE SCALE GENOMIC DNA]</scope>
</reference>
<dbReference type="EMBL" id="PEVG01000025">
    <property type="protein sequence ID" value="PIU99494.1"/>
    <property type="molecule type" value="Genomic_DNA"/>
</dbReference>
<evidence type="ECO:0000256" key="4">
    <source>
        <dbReference type="ARBA" id="ARBA00022679"/>
    </source>
</evidence>
<comment type="catalytic activity">
    <reaction evidence="1">
        <text>ATP + protein L-histidine = ADP + protein N-phospho-L-histidine.</text>
        <dbReference type="EC" id="2.7.13.3"/>
    </reaction>
</comment>
<dbReference type="PRINTS" id="PR00344">
    <property type="entry name" value="BCTRLSENSOR"/>
</dbReference>
<dbReference type="InterPro" id="IPR003594">
    <property type="entry name" value="HATPase_dom"/>
</dbReference>
<keyword evidence="7" id="KW-0472">Membrane</keyword>
<dbReference type="EC" id="2.7.13.3" evidence="2"/>
<dbReference type="FunFam" id="3.30.565.10:FF:000006">
    <property type="entry name" value="Sensor histidine kinase WalK"/>
    <property type="match status" value="1"/>
</dbReference>
<dbReference type="InterPro" id="IPR004358">
    <property type="entry name" value="Sig_transdc_His_kin-like_C"/>
</dbReference>
<keyword evidence="5" id="KW-0418">Kinase</keyword>
<keyword evidence="7" id="KW-0812">Transmembrane</keyword>
<keyword evidence="3" id="KW-0597">Phosphoprotein</keyword>
<accession>A0A2M7B8Q9</accession>
<keyword evidence="6" id="KW-0902">Two-component regulatory system</keyword>
<evidence type="ECO:0000256" key="1">
    <source>
        <dbReference type="ARBA" id="ARBA00000085"/>
    </source>
</evidence>
<comment type="caution">
    <text evidence="9">The sequence shown here is derived from an EMBL/GenBank/DDBJ whole genome shotgun (WGS) entry which is preliminary data.</text>
</comment>
<dbReference type="AlphaFoldDB" id="A0A2M7B8Q9"/>
<evidence type="ECO:0000259" key="8">
    <source>
        <dbReference type="PROSITE" id="PS50109"/>
    </source>
</evidence>
<feature type="transmembrane region" description="Helical" evidence="7">
    <location>
        <begin position="67"/>
        <end position="87"/>
    </location>
</feature>
<dbReference type="InterPro" id="IPR005467">
    <property type="entry name" value="His_kinase_dom"/>
</dbReference>
<dbReference type="SUPFAM" id="SSF55874">
    <property type="entry name" value="ATPase domain of HSP90 chaperone/DNA topoisomerase II/histidine kinase"/>
    <property type="match status" value="1"/>
</dbReference>
<evidence type="ECO:0000256" key="3">
    <source>
        <dbReference type="ARBA" id="ARBA00022553"/>
    </source>
</evidence>
<feature type="domain" description="Histidine kinase" evidence="8">
    <location>
        <begin position="106"/>
        <end position="325"/>
    </location>
</feature>
<evidence type="ECO:0000256" key="6">
    <source>
        <dbReference type="ARBA" id="ARBA00023012"/>
    </source>
</evidence>
<dbReference type="PROSITE" id="PS50109">
    <property type="entry name" value="HIS_KIN"/>
    <property type="match status" value="1"/>
</dbReference>
<dbReference type="InterPro" id="IPR036097">
    <property type="entry name" value="HisK_dim/P_sf"/>
</dbReference>
<proteinExistence type="predicted"/>
<organism evidence="9 10">
    <name type="scientific">Candidatus Tagabacteria bacterium CG03_land_8_20_14_0_80_41_22</name>
    <dbReference type="NCBI Taxonomy" id="1975020"/>
    <lineage>
        <taxon>Bacteria</taxon>
        <taxon>Candidatus Tagaibacteriota</taxon>
    </lineage>
</organism>
<dbReference type="InterPro" id="IPR036890">
    <property type="entry name" value="HATPase_C_sf"/>
</dbReference>
<dbReference type="PANTHER" id="PTHR43711:SF31">
    <property type="entry name" value="HISTIDINE KINASE"/>
    <property type="match status" value="1"/>
</dbReference>
<dbReference type="SUPFAM" id="SSF47384">
    <property type="entry name" value="Homodimeric domain of signal transducing histidine kinase"/>
    <property type="match status" value="1"/>
</dbReference>
<sequence length="334" mass="37927">MISLIYRKIIFMAKFLDSLNIVKQCRRYGVGLWQCPHFLFLVMGAIIISSIIATYLTAQWFFTEPQLIALIVLVVAAILFVIGHIIVSSFERVAEASLAKSEFVAIMSHQIKTPLSIIKWQLNLLKEKGIKIEDSEAKKFFIHLDEENQRMIHIVNDLLELNRIEDSTIFLNPSVFSLKEIIDEVVGRRRKENLNTNVSFEVKTSENLPLVFADKIRTRDVVSHIIDNAIRYSINGGKITVMLQGVPKCVCCSVRDEGIGISKEDQKRIFSKFFRAESVYKYQTQGLGLRLYLAKAIVEASGGKIGFTSQEGKGSTFWFTLPVPKNNLIGNNYQ</sequence>
<protein>
    <recommendedName>
        <fullName evidence="2">histidine kinase</fullName>
        <ecNumber evidence="2">2.7.13.3</ecNumber>
    </recommendedName>
</protein>
<dbReference type="PANTHER" id="PTHR43711">
    <property type="entry name" value="TWO-COMPONENT HISTIDINE KINASE"/>
    <property type="match status" value="1"/>
</dbReference>
<evidence type="ECO:0000313" key="10">
    <source>
        <dbReference type="Proteomes" id="UP000228561"/>
    </source>
</evidence>
<dbReference type="Pfam" id="PF00512">
    <property type="entry name" value="HisKA"/>
    <property type="match status" value="1"/>
</dbReference>
<dbReference type="GO" id="GO:0000155">
    <property type="term" value="F:phosphorelay sensor kinase activity"/>
    <property type="evidence" value="ECO:0007669"/>
    <property type="project" value="InterPro"/>
</dbReference>
<evidence type="ECO:0000256" key="2">
    <source>
        <dbReference type="ARBA" id="ARBA00012438"/>
    </source>
</evidence>
<feature type="transmembrane region" description="Helical" evidence="7">
    <location>
        <begin position="38"/>
        <end position="61"/>
    </location>
</feature>
<dbReference type="Gene3D" id="3.30.565.10">
    <property type="entry name" value="Histidine kinase-like ATPase, C-terminal domain"/>
    <property type="match status" value="1"/>
</dbReference>
<dbReference type="SMART" id="SM00388">
    <property type="entry name" value="HisKA"/>
    <property type="match status" value="1"/>
</dbReference>
<keyword evidence="4" id="KW-0808">Transferase</keyword>
<dbReference type="SMART" id="SM00387">
    <property type="entry name" value="HATPase_c"/>
    <property type="match status" value="1"/>
</dbReference>
<dbReference type="InterPro" id="IPR050736">
    <property type="entry name" value="Sensor_HK_Regulatory"/>
</dbReference>
<evidence type="ECO:0000256" key="5">
    <source>
        <dbReference type="ARBA" id="ARBA00022777"/>
    </source>
</evidence>
<dbReference type="Gene3D" id="1.10.287.130">
    <property type="match status" value="1"/>
</dbReference>
<dbReference type="CDD" id="cd00082">
    <property type="entry name" value="HisKA"/>
    <property type="match status" value="1"/>
</dbReference>
<evidence type="ECO:0000256" key="7">
    <source>
        <dbReference type="SAM" id="Phobius"/>
    </source>
</evidence>
<gene>
    <name evidence="9" type="ORF">COS58_02065</name>
</gene>
<keyword evidence="7" id="KW-1133">Transmembrane helix</keyword>
<dbReference type="Proteomes" id="UP000228561">
    <property type="component" value="Unassembled WGS sequence"/>
</dbReference>
<dbReference type="Pfam" id="PF02518">
    <property type="entry name" value="HATPase_c"/>
    <property type="match status" value="1"/>
</dbReference>